<dbReference type="Proteomes" id="UP000078124">
    <property type="component" value="Unassembled WGS sequence"/>
</dbReference>
<gene>
    <name evidence="1" type="ORF">SAMEA2273876_02167</name>
</gene>
<sequence>MRTAIALRDVVGKAVDVLLETVVPLQRDFNANTVFFGGEIEDIRMDRRFVLVEILNERLDAAFVVEMVFFAVTLVAQADRHP</sequence>
<name>A0A8G2A4F5_RAOPL</name>
<comment type="caution">
    <text evidence="1">The sequence shown here is derived from an EMBL/GenBank/DDBJ whole genome shotgun (WGS) entry which is preliminary data.</text>
</comment>
<dbReference type="AlphaFoldDB" id="A0A8G2A4F5"/>
<evidence type="ECO:0000313" key="1">
    <source>
        <dbReference type="EMBL" id="SBL97491.1"/>
    </source>
</evidence>
<protein>
    <submittedName>
        <fullName evidence="1">Uncharacterized protein</fullName>
    </submittedName>
</protein>
<evidence type="ECO:0000313" key="2">
    <source>
        <dbReference type="Proteomes" id="UP000078124"/>
    </source>
</evidence>
<organism evidence="1 2">
    <name type="scientific">Raoultella planticola</name>
    <name type="common">Klebsiella planticola</name>
    <dbReference type="NCBI Taxonomy" id="575"/>
    <lineage>
        <taxon>Bacteria</taxon>
        <taxon>Pseudomonadati</taxon>
        <taxon>Pseudomonadota</taxon>
        <taxon>Gammaproteobacteria</taxon>
        <taxon>Enterobacterales</taxon>
        <taxon>Enterobacteriaceae</taxon>
        <taxon>Klebsiella/Raoultella group</taxon>
        <taxon>Raoultella</taxon>
    </lineage>
</organism>
<reference evidence="1 2" key="1">
    <citation type="submission" date="2016-05" db="EMBL/GenBank/DDBJ databases">
        <authorList>
            <consortium name="Pathogen Informatics"/>
        </authorList>
    </citation>
    <scope>NUCLEOTIDE SEQUENCE [LARGE SCALE GENOMIC DNA]</scope>
    <source>
        <strain evidence="1 2">2880STDY5682802</strain>
    </source>
</reference>
<accession>A0A8G2A4F5</accession>
<dbReference type="EMBL" id="FLAC01000007">
    <property type="protein sequence ID" value="SBL97491.1"/>
    <property type="molecule type" value="Genomic_DNA"/>
</dbReference>
<proteinExistence type="predicted"/>